<feature type="non-terminal residue" evidence="2">
    <location>
        <position position="1"/>
    </location>
</feature>
<dbReference type="InterPro" id="IPR026960">
    <property type="entry name" value="RVT-Znf"/>
</dbReference>
<evidence type="ECO:0000313" key="2">
    <source>
        <dbReference type="EMBL" id="KHN06891.1"/>
    </source>
</evidence>
<proteinExistence type="predicted"/>
<feature type="non-terminal residue" evidence="2">
    <location>
        <position position="198"/>
    </location>
</feature>
<feature type="domain" description="Reverse transcriptase zinc-binding" evidence="1">
    <location>
        <begin position="131"/>
        <end position="198"/>
    </location>
</feature>
<dbReference type="Pfam" id="PF13966">
    <property type="entry name" value="zf-RVT"/>
    <property type="match status" value="1"/>
</dbReference>
<accession>A0A0B2PC80</accession>
<organism evidence="2">
    <name type="scientific">Glycine soja</name>
    <name type="common">Wild soybean</name>
    <dbReference type="NCBI Taxonomy" id="3848"/>
    <lineage>
        <taxon>Eukaryota</taxon>
        <taxon>Viridiplantae</taxon>
        <taxon>Streptophyta</taxon>
        <taxon>Embryophyta</taxon>
        <taxon>Tracheophyta</taxon>
        <taxon>Spermatophyta</taxon>
        <taxon>Magnoliopsida</taxon>
        <taxon>eudicotyledons</taxon>
        <taxon>Gunneridae</taxon>
        <taxon>Pentapetalae</taxon>
        <taxon>rosids</taxon>
        <taxon>fabids</taxon>
        <taxon>Fabales</taxon>
        <taxon>Fabaceae</taxon>
        <taxon>Papilionoideae</taxon>
        <taxon>50 kb inversion clade</taxon>
        <taxon>NPAAA clade</taxon>
        <taxon>indigoferoid/millettioid clade</taxon>
        <taxon>Phaseoleae</taxon>
        <taxon>Glycine</taxon>
        <taxon>Glycine subgen. Soja</taxon>
    </lineage>
</organism>
<name>A0A0B2PC80_GLYSO</name>
<dbReference type="PANTHER" id="PTHR36617:SF11">
    <property type="entry name" value="PROTEIN, PUTATIVE-RELATED"/>
    <property type="match status" value="1"/>
</dbReference>
<protein>
    <recommendedName>
        <fullName evidence="1">Reverse transcriptase zinc-binding domain-containing protein</fullName>
    </recommendedName>
</protein>
<dbReference type="AlphaFoldDB" id="A0A0B2PC80"/>
<dbReference type="PANTHER" id="PTHR36617">
    <property type="entry name" value="PROTEIN, PUTATIVE-RELATED"/>
    <property type="match status" value="1"/>
</dbReference>
<gene>
    <name evidence="2" type="ORF">glysoja_041271</name>
</gene>
<dbReference type="Proteomes" id="UP000053555">
    <property type="component" value="Unassembled WGS sequence"/>
</dbReference>
<reference evidence="2" key="1">
    <citation type="submission" date="2014-07" db="EMBL/GenBank/DDBJ databases">
        <title>Identification of a novel salt tolerance gene in wild soybean by whole-genome sequencing.</title>
        <authorList>
            <person name="Lam H.-M."/>
            <person name="Qi X."/>
            <person name="Li M.-W."/>
            <person name="Liu X."/>
            <person name="Xie M."/>
            <person name="Ni M."/>
            <person name="Xu X."/>
        </authorList>
    </citation>
    <scope>NUCLEOTIDE SEQUENCE [LARGE SCALE GENOMIC DNA]</scope>
    <source>
        <tissue evidence="2">Root</tissue>
    </source>
</reference>
<evidence type="ECO:0000259" key="1">
    <source>
        <dbReference type="Pfam" id="PF13966"/>
    </source>
</evidence>
<sequence length="198" mass="23432">ERNSSLHSHCWKDLRQLNQIEESIKIKDQIEWKVRCGDMTRFWEDKWLGGDRTLMDKFPTLYQVSNQQQQTISLMGSHKEEGWEWNFNWRRNLFDSEASMAAEFLEETGLISVQQHGADSWIWKQHSSGIYSTNTAYKFLMEEIRGDPVDGSFVFLWKLKIPPKAKIFTWRLIKDCLPTKLNLRGRQVEITDPMCPLC</sequence>
<dbReference type="EMBL" id="KN667394">
    <property type="protein sequence ID" value="KHN06891.1"/>
    <property type="molecule type" value="Genomic_DNA"/>
</dbReference>